<organism evidence="2">
    <name type="scientific">uncultured Thermomicrobiales bacterium</name>
    <dbReference type="NCBI Taxonomy" id="1645740"/>
    <lineage>
        <taxon>Bacteria</taxon>
        <taxon>Pseudomonadati</taxon>
        <taxon>Thermomicrobiota</taxon>
        <taxon>Thermomicrobia</taxon>
        <taxon>Thermomicrobiales</taxon>
        <taxon>environmental samples</taxon>
    </lineage>
</organism>
<proteinExistence type="predicted"/>
<dbReference type="AlphaFoldDB" id="A0A6J4UNN6"/>
<protein>
    <submittedName>
        <fullName evidence="2">Uncharacterized protein</fullName>
    </submittedName>
</protein>
<sequence length="145" mass="15004">MDRTSCDVTTAPRDPSARHRSLLGLVVVLVLIGHDAVMAGDVHAAPRGPRAPHAAPDRPPSALPTASCSRIEYPGHVVGDAAPEPEPGTDQDGAFPSGGEPRVVAAFPIVSVAPPPILPLLGVPAVVAPTVPPSVRRALLQYYRI</sequence>
<feature type="region of interest" description="Disordered" evidence="1">
    <location>
        <begin position="43"/>
        <end position="99"/>
    </location>
</feature>
<gene>
    <name evidence="2" type="ORF">AVDCRST_MAG73-3297</name>
</gene>
<feature type="compositionally biased region" description="Low complexity" evidence="1">
    <location>
        <begin position="45"/>
        <end position="54"/>
    </location>
</feature>
<evidence type="ECO:0000313" key="2">
    <source>
        <dbReference type="EMBL" id="CAA9556169.1"/>
    </source>
</evidence>
<accession>A0A6J4UNN6</accession>
<dbReference type="EMBL" id="CADCWE010000218">
    <property type="protein sequence ID" value="CAA9556169.1"/>
    <property type="molecule type" value="Genomic_DNA"/>
</dbReference>
<reference evidence="2" key="1">
    <citation type="submission" date="2020-02" db="EMBL/GenBank/DDBJ databases">
        <authorList>
            <person name="Meier V. D."/>
        </authorList>
    </citation>
    <scope>NUCLEOTIDE SEQUENCE</scope>
    <source>
        <strain evidence="2">AVDCRST_MAG73</strain>
    </source>
</reference>
<name>A0A6J4UNN6_9BACT</name>
<evidence type="ECO:0000256" key="1">
    <source>
        <dbReference type="SAM" id="MobiDB-lite"/>
    </source>
</evidence>